<dbReference type="InterPro" id="IPR041667">
    <property type="entry name" value="Cupin_8"/>
</dbReference>
<dbReference type="AlphaFoldDB" id="A0A6C0C3X1"/>
<name>A0A6C0C3X1_9ZZZZ</name>
<accession>A0A6C0C3X1</accession>
<dbReference type="Pfam" id="PF13621">
    <property type="entry name" value="Cupin_8"/>
    <property type="match status" value="1"/>
</dbReference>
<reference evidence="3" key="1">
    <citation type="journal article" date="2020" name="Nature">
        <title>Giant virus diversity and host interactions through global metagenomics.</title>
        <authorList>
            <person name="Schulz F."/>
            <person name="Roux S."/>
            <person name="Paez-Espino D."/>
            <person name="Jungbluth S."/>
            <person name="Walsh D.A."/>
            <person name="Denef V.J."/>
            <person name="McMahon K.D."/>
            <person name="Konstantinidis K.T."/>
            <person name="Eloe-Fadrosh E.A."/>
            <person name="Kyrpides N.C."/>
            <person name="Woyke T."/>
        </authorList>
    </citation>
    <scope>NUCLEOTIDE SEQUENCE</scope>
    <source>
        <strain evidence="3">GVMAG-M-3300020185-18</strain>
    </source>
</reference>
<proteinExistence type="predicted"/>
<dbReference type="EMBL" id="MN739317">
    <property type="protein sequence ID" value="QHS98484.1"/>
    <property type="molecule type" value="Genomic_DNA"/>
</dbReference>
<feature type="domain" description="JmjC" evidence="2">
    <location>
        <begin position="115"/>
        <end position="279"/>
    </location>
</feature>
<keyword evidence="1" id="KW-0812">Transmembrane</keyword>
<evidence type="ECO:0000256" key="1">
    <source>
        <dbReference type="SAM" id="Phobius"/>
    </source>
</evidence>
<evidence type="ECO:0000313" key="3">
    <source>
        <dbReference type="EMBL" id="QHS98484.1"/>
    </source>
</evidence>
<dbReference type="InterPro" id="IPR003347">
    <property type="entry name" value="JmjC_dom"/>
</dbReference>
<dbReference type="SUPFAM" id="SSF51197">
    <property type="entry name" value="Clavaminate synthase-like"/>
    <property type="match status" value="1"/>
</dbReference>
<organism evidence="3">
    <name type="scientific">viral metagenome</name>
    <dbReference type="NCBI Taxonomy" id="1070528"/>
    <lineage>
        <taxon>unclassified sequences</taxon>
        <taxon>metagenomes</taxon>
        <taxon>organismal metagenomes</taxon>
    </lineage>
</organism>
<dbReference type="PANTHER" id="PTHR12461">
    <property type="entry name" value="HYPOXIA-INDUCIBLE FACTOR 1 ALPHA INHIBITOR-RELATED"/>
    <property type="match status" value="1"/>
</dbReference>
<dbReference type="PANTHER" id="PTHR12461:SF105">
    <property type="entry name" value="HYPOXIA-INDUCIBLE FACTOR 1-ALPHA INHIBITOR"/>
    <property type="match status" value="1"/>
</dbReference>
<dbReference type="Gene3D" id="2.60.120.650">
    <property type="entry name" value="Cupin"/>
    <property type="match status" value="1"/>
</dbReference>
<sequence>MYEYFLGIIIFCIVLFLYLHIIYHLKTSSDLEIYTIESPSKDKLEEICNLRQPVIFDMYNTQLIDNCSLTSLDDKYNAFEISIRDINNTDQKTEQFVPLLLKESIELFKNDNEKKYITEKNEDFLEETCVVKILRYNDYFLRPPFVAKCMYDFLSGSIDSHTPLRYNLNYRNYYYVTSGKIKIKLIPPQYSKYLYETHDYDNFEFSSPLNLWNIQDKYKGNYDKIKVLDVELNEGTIIFIPSYWWFTIQYEELSSICSFKYRTYMNFLAISPRLIQSVLQNQNIKLQTFNKVENNTELENNKNK</sequence>
<keyword evidence="1" id="KW-1133">Transmembrane helix</keyword>
<evidence type="ECO:0000259" key="2">
    <source>
        <dbReference type="PROSITE" id="PS51184"/>
    </source>
</evidence>
<dbReference type="PROSITE" id="PS51184">
    <property type="entry name" value="JMJC"/>
    <property type="match status" value="1"/>
</dbReference>
<feature type="transmembrane region" description="Helical" evidence="1">
    <location>
        <begin position="6"/>
        <end position="25"/>
    </location>
</feature>
<keyword evidence="1" id="KW-0472">Membrane</keyword>
<protein>
    <recommendedName>
        <fullName evidence="2">JmjC domain-containing protein</fullName>
    </recommendedName>
</protein>